<name>A0A9P6CC11_9AGAR</name>
<protein>
    <recommendedName>
        <fullName evidence="4">F-box domain-containing protein</fullName>
    </recommendedName>
</protein>
<dbReference type="AlphaFoldDB" id="A0A9P6CC11"/>
<evidence type="ECO:0000313" key="2">
    <source>
        <dbReference type="EMBL" id="KAF9455573.1"/>
    </source>
</evidence>
<evidence type="ECO:0008006" key="4">
    <source>
        <dbReference type="Google" id="ProtNLM"/>
    </source>
</evidence>
<accession>A0A9P6CC11</accession>
<proteinExistence type="predicted"/>
<comment type="caution">
    <text evidence="2">The sequence shown here is derived from an EMBL/GenBank/DDBJ whole genome shotgun (WGS) entry which is preliminary data.</text>
</comment>
<dbReference type="Proteomes" id="UP000807353">
    <property type="component" value="Unassembled WGS sequence"/>
</dbReference>
<evidence type="ECO:0000313" key="3">
    <source>
        <dbReference type="Proteomes" id="UP000807353"/>
    </source>
</evidence>
<sequence length="453" mass="52042">MTHLRYQSSTTPEYTPQPRTFEESPLHDPKRYIRRSTLRHNISQKQLDDMGCTGDREAQTRTRDGPTTTTIQLLMFPEILLEIFTHLYEQYGFIALPIHRRDFPWNVNAVCSQWRRVVWSMGDICDTIMITGPHGSSYMTHAKMESALHTLTHILSLSAALVSVEVKADFARIPVLHSHRLRELRLDFVNEEILTSLFRVPPGSFDHLEELDLIFQDTREDIWLVFPPWSAQVMPVLQALYVDSTPYERYILRPMFFLPWVRLTEIEIADAMSPRNILDILRQSQYLVRGTLRVYDEGVVDESYPITLPHLVFLSLIYETVVDMTHFLGSLILPALEEFHICCENMGEGFTWSHQPFTSLINRSHCGIKQFTFEPTSVATTSLLEDSAESFLQALPVVKTLKLHVIIPASTFVAIQQSKLLLQVESIALILRGDGVEDFLSHWVSIPSCEKAV</sequence>
<organism evidence="2 3">
    <name type="scientific">Collybia nuda</name>
    <dbReference type="NCBI Taxonomy" id="64659"/>
    <lineage>
        <taxon>Eukaryota</taxon>
        <taxon>Fungi</taxon>
        <taxon>Dikarya</taxon>
        <taxon>Basidiomycota</taxon>
        <taxon>Agaricomycotina</taxon>
        <taxon>Agaricomycetes</taxon>
        <taxon>Agaricomycetidae</taxon>
        <taxon>Agaricales</taxon>
        <taxon>Tricholomatineae</taxon>
        <taxon>Clitocybaceae</taxon>
        <taxon>Collybia</taxon>
    </lineage>
</organism>
<dbReference type="EMBL" id="MU150610">
    <property type="protein sequence ID" value="KAF9455573.1"/>
    <property type="molecule type" value="Genomic_DNA"/>
</dbReference>
<dbReference type="OrthoDB" id="3042049at2759"/>
<keyword evidence="3" id="KW-1185">Reference proteome</keyword>
<feature type="region of interest" description="Disordered" evidence="1">
    <location>
        <begin position="1"/>
        <end position="26"/>
    </location>
</feature>
<reference evidence="2" key="1">
    <citation type="submission" date="2020-11" db="EMBL/GenBank/DDBJ databases">
        <authorList>
            <consortium name="DOE Joint Genome Institute"/>
            <person name="Ahrendt S."/>
            <person name="Riley R."/>
            <person name="Andreopoulos W."/>
            <person name="Labutti K."/>
            <person name="Pangilinan J."/>
            <person name="Ruiz-Duenas F.J."/>
            <person name="Barrasa J.M."/>
            <person name="Sanchez-Garcia M."/>
            <person name="Camarero S."/>
            <person name="Miyauchi S."/>
            <person name="Serrano A."/>
            <person name="Linde D."/>
            <person name="Babiker R."/>
            <person name="Drula E."/>
            <person name="Ayuso-Fernandez I."/>
            <person name="Pacheco R."/>
            <person name="Padilla G."/>
            <person name="Ferreira P."/>
            <person name="Barriuso J."/>
            <person name="Kellner H."/>
            <person name="Castanera R."/>
            <person name="Alfaro M."/>
            <person name="Ramirez L."/>
            <person name="Pisabarro A.G."/>
            <person name="Kuo A."/>
            <person name="Tritt A."/>
            <person name="Lipzen A."/>
            <person name="He G."/>
            <person name="Yan M."/>
            <person name="Ng V."/>
            <person name="Cullen D."/>
            <person name="Martin F."/>
            <person name="Rosso M.-N."/>
            <person name="Henrissat B."/>
            <person name="Hibbett D."/>
            <person name="Martinez A.T."/>
            <person name="Grigoriev I.V."/>
        </authorList>
    </citation>
    <scope>NUCLEOTIDE SEQUENCE</scope>
    <source>
        <strain evidence="2">CBS 247.69</strain>
    </source>
</reference>
<gene>
    <name evidence="2" type="ORF">BDZ94DRAFT_1316094</name>
</gene>
<evidence type="ECO:0000256" key="1">
    <source>
        <dbReference type="SAM" id="MobiDB-lite"/>
    </source>
</evidence>
<feature type="compositionally biased region" description="Polar residues" evidence="1">
    <location>
        <begin position="1"/>
        <end position="18"/>
    </location>
</feature>